<evidence type="ECO:0000313" key="1">
    <source>
        <dbReference type="EMBL" id="GFH36750.1"/>
    </source>
</evidence>
<name>A0A6A0AUW5_9ACTN</name>
<evidence type="ECO:0000313" key="2">
    <source>
        <dbReference type="Proteomes" id="UP000484988"/>
    </source>
</evidence>
<keyword evidence="2" id="KW-1185">Reference proteome</keyword>
<accession>A0A6A0AUW5</accession>
<dbReference type="InterPro" id="IPR010982">
    <property type="entry name" value="Lambda_DNA-bd_dom_sf"/>
</dbReference>
<dbReference type="GO" id="GO:0003677">
    <property type="term" value="F:DNA binding"/>
    <property type="evidence" value="ECO:0007669"/>
    <property type="project" value="InterPro"/>
</dbReference>
<reference evidence="1 2" key="1">
    <citation type="submission" date="2020-02" db="EMBL/GenBank/DDBJ databases">
        <title>Whole Genome Shotgun Sequence of Streptomyces sp. strain CWH03.</title>
        <authorList>
            <person name="Dohra H."/>
            <person name="Kodani S."/>
            <person name="Yamamura H."/>
        </authorList>
    </citation>
    <scope>NUCLEOTIDE SEQUENCE [LARGE SCALE GENOMIC DNA]</scope>
    <source>
        <strain evidence="1 2">CWH03</strain>
    </source>
</reference>
<comment type="caution">
    <text evidence="1">The sequence shown here is derived from an EMBL/GenBank/DDBJ whole genome shotgun (WGS) entry which is preliminary data.</text>
</comment>
<evidence type="ECO:0008006" key="3">
    <source>
        <dbReference type="Google" id="ProtNLM"/>
    </source>
</evidence>
<dbReference type="RefSeq" id="WP_173264602.1">
    <property type="nucleotide sequence ID" value="NZ_BLLG01000007.1"/>
</dbReference>
<dbReference type="EMBL" id="BLLG01000007">
    <property type="protein sequence ID" value="GFH36750.1"/>
    <property type="molecule type" value="Genomic_DNA"/>
</dbReference>
<gene>
    <name evidence="1" type="ORF">SCWH03_29830</name>
</gene>
<sequence length="238" mass="26066">MHSHQTVGDVVAAQIRRHRERLGMNRNDLAAECARLGRPDITYAVIVSIETGRSGAAGKKRRPVTVDDLLVLGLALATPPLLLLLPLGSEETVPTVPAADARGPYTVWQWMTGETTPKLDGPLDGRYVTDSRRIAGTGQTWAAAWATAAYPASLYPEFERRLAIVRRACLRTEANQARGGDPDAETDFVHRLEELARHIDDMVRAGLKVPALPHHLVEDMRGLDMLDAPNSVTPEEND</sequence>
<protein>
    <recommendedName>
        <fullName evidence="3">HTH cro/C1-type domain-containing protein</fullName>
    </recommendedName>
</protein>
<organism evidence="1 2">
    <name type="scientific">Streptomyces pacificus</name>
    <dbReference type="NCBI Taxonomy" id="2705029"/>
    <lineage>
        <taxon>Bacteria</taxon>
        <taxon>Bacillati</taxon>
        <taxon>Actinomycetota</taxon>
        <taxon>Actinomycetes</taxon>
        <taxon>Kitasatosporales</taxon>
        <taxon>Streptomycetaceae</taxon>
        <taxon>Streptomyces</taxon>
    </lineage>
</organism>
<dbReference type="AlphaFoldDB" id="A0A6A0AUW5"/>
<dbReference type="Gene3D" id="1.10.260.40">
    <property type="entry name" value="lambda repressor-like DNA-binding domains"/>
    <property type="match status" value="1"/>
</dbReference>
<dbReference type="Proteomes" id="UP000484988">
    <property type="component" value="Unassembled WGS sequence"/>
</dbReference>
<proteinExistence type="predicted"/>